<comment type="similarity">
    <text evidence="2 7">Belongs to the ExbD/TolR family.</text>
</comment>
<evidence type="ECO:0000256" key="8">
    <source>
        <dbReference type="SAM" id="Phobius"/>
    </source>
</evidence>
<evidence type="ECO:0008006" key="11">
    <source>
        <dbReference type="Google" id="ProtNLM"/>
    </source>
</evidence>
<keyword evidence="10" id="KW-1185">Reference proteome</keyword>
<dbReference type="EMBL" id="BAABIA010000004">
    <property type="protein sequence ID" value="GAA5139529.1"/>
    <property type="molecule type" value="Genomic_DNA"/>
</dbReference>
<organism evidence="9 10">
    <name type="scientific">Prosthecobacter algae</name>
    <dbReference type="NCBI Taxonomy" id="1144682"/>
    <lineage>
        <taxon>Bacteria</taxon>
        <taxon>Pseudomonadati</taxon>
        <taxon>Verrucomicrobiota</taxon>
        <taxon>Verrucomicrobiia</taxon>
        <taxon>Verrucomicrobiales</taxon>
        <taxon>Verrucomicrobiaceae</taxon>
        <taxon>Prosthecobacter</taxon>
    </lineage>
</organism>
<accession>A0ABP9P2N8</accession>
<comment type="subcellular location">
    <subcellularLocation>
        <location evidence="1">Cell membrane</location>
        <topology evidence="1">Single-pass membrane protein</topology>
    </subcellularLocation>
    <subcellularLocation>
        <location evidence="7">Cell membrane</location>
        <topology evidence="7">Single-pass type II membrane protein</topology>
    </subcellularLocation>
</comment>
<evidence type="ECO:0000256" key="4">
    <source>
        <dbReference type="ARBA" id="ARBA00022692"/>
    </source>
</evidence>
<dbReference type="Gene3D" id="3.30.420.270">
    <property type="match status" value="1"/>
</dbReference>
<dbReference type="RefSeq" id="WP_345736270.1">
    <property type="nucleotide sequence ID" value="NZ_BAABIA010000004.1"/>
</dbReference>
<dbReference type="Pfam" id="PF02472">
    <property type="entry name" value="ExbD"/>
    <property type="match status" value="1"/>
</dbReference>
<keyword evidence="4 7" id="KW-0812">Transmembrane</keyword>
<evidence type="ECO:0000256" key="5">
    <source>
        <dbReference type="ARBA" id="ARBA00022989"/>
    </source>
</evidence>
<keyword evidence="3" id="KW-1003">Cell membrane</keyword>
<proteinExistence type="inferred from homology"/>
<comment type="caution">
    <text evidence="9">The sequence shown here is derived from an EMBL/GenBank/DDBJ whole genome shotgun (WGS) entry which is preliminary data.</text>
</comment>
<name>A0ABP9P2N8_9BACT</name>
<keyword evidence="6 8" id="KW-0472">Membrane</keyword>
<evidence type="ECO:0000256" key="2">
    <source>
        <dbReference type="ARBA" id="ARBA00005811"/>
    </source>
</evidence>
<protein>
    <recommendedName>
        <fullName evidence="11">Biopolymer transporter ExbD</fullName>
    </recommendedName>
</protein>
<keyword evidence="7" id="KW-0653">Protein transport</keyword>
<reference evidence="10" key="1">
    <citation type="journal article" date="2019" name="Int. J. Syst. Evol. Microbiol.">
        <title>The Global Catalogue of Microorganisms (GCM) 10K type strain sequencing project: providing services to taxonomists for standard genome sequencing and annotation.</title>
        <authorList>
            <consortium name="The Broad Institute Genomics Platform"/>
            <consortium name="The Broad Institute Genome Sequencing Center for Infectious Disease"/>
            <person name="Wu L."/>
            <person name="Ma J."/>
        </authorList>
    </citation>
    <scope>NUCLEOTIDE SEQUENCE [LARGE SCALE GENOMIC DNA]</scope>
    <source>
        <strain evidence="10">JCM 18053</strain>
    </source>
</reference>
<evidence type="ECO:0000256" key="1">
    <source>
        <dbReference type="ARBA" id="ARBA00004162"/>
    </source>
</evidence>
<evidence type="ECO:0000256" key="7">
    <source>
        <dbReference type="RuleBase" id="RU003879"/>
    </source>
</evidence>
<evidence type="ECO:0000313" key="10">
    <source>
        <dbReference type="Proteomes" id="UP001499852"/>
    </source>
</evidence>
<sequence>MKRASQRDLPVHVSQVSLAALLDLVLILLLAFVVAVPFLRRVKAPEKVVVETTQVLPNPTPAAKIELRIQPDQSIRLDGQVVTGAQLLPSLKKLLESKPESGVLVRMPANFAAGPLARLMEEMHRAGVKQTAVEVVDGGKP</sequence>
<evidence type="ECO:0000256" key="3">
    <source>
        <dbReference type="ARBA" id="ARBA00022475"/>
    </source>
</evidence>
<evidence type="ECO:0000313" key="9">
    <source>
        <dbReference type="EMBL" id="GAA5139529.1"/>
    </source>
</evidence>
<dbReference type="Proteomes" id="UP001499852">
    <property type="component" value="Unassembled WGS sequence"/>
</dbReference>
<evidence type="ECO:0000256" key="6">
    <source>
        <dbReference type="ARBA" id="ARBA00023136"/>
    </source>
</evidence>
<gene>
    <name evidence="9" type="ORF">GCM10023213_20330</name>
</gene>
<keyword evidence="7" id="KW-0813">Transport</keyword>
<feature type="transmembrane region" description="Helical" evidence="8">
    <location>
        <begin position="20"/>
        <end position="39"/>
    </location>
</feature>
<keyword evidence="5 8" id="KW-1133">Transmembrane helix</keyword>
<dbReference type="InterPro" id="IPR003400">
    <property type="entry name" value="ExbD"/>
</dbReference>